<reference evidence="2 3" key="1">
    <citation type="journal article" date="2013" name="Plant Cell">
        <title>The transition from a phytopathogenic smut ancestor to an anamorphic biocontrol agent deciphered by comparative whole-genome analysis.</title>
        <authorList>
            <person name="Lefebvre F."/>
            <person name="Joly D.L."/>
            <person name="Labbe C."/>
            <person name="Teichmann B."/>
            <person name="Linning R."/>
            <person name="Belzile F."/>
            <person name="Bakkeren G."/>
            <person name="Belanger R.R."/>
        </authorList>
    </citation>
    <scope>NUCLEOTIDE SEQUENCE [LARGE SCALE GENOMIC DNA]</scope>
    <source>
        <strain evidence="2 3">PF-1</strain>
    </source>
</reference>
<proteinExistence type="predicted"/>
<feature type="compositionally biased region" description="Gly residues" evidence="1">
    <location>
        <begin position="319"/>
        <end position="336"/>
    </location>
</feature>
<feature type="compositionally biased region" description="Basic and acidic residues" evidence="1">
    <location>
        <begin position="360"/>
        <end position="372"/>
    </location>
</feature>
<dbReference type="HOGENOM" id="CLU_443566_0_0_1"/>
<dbReference type="OrthoDB" id="2554051at2759"/>
<feature type="region of interest" description="Disordered" evidence="1">
    <location>
        <begin position="208"/>
        <end position="336"/>
    </location>
</feature>
<organism evidence="2 3">
    <name type="scientific">Pseudozyma flocculosa PF-1</name>
    <dbReference type="NCBI Taxonomy" id="1277687"/>
    <lineage>
        <taxon>Eukaryota</taxon>
        <taxon>Fungi</taxon>
        <taxon>Dikarya</taxon>
        <taxon>Basidiomycota</taxon>
        <taxon>Ustilaginomycotina</taxon>
        <taxon>Ustilaginomycetes</taxon>
        <taxon>Ustilaginales</taxon>
        <taxon>Ustilaginaceae</taxon>
        <taxon>Pseudozyma</taxon>
    </lineage>
</organism>
<dbReference type="EMBL" id="KE361631">
    <property type="protein sequence ID" value="EPQ29475.1"/>
    <property type="molecule type" value="Genomic_DNA"/>
</dbReference>
<protein>
    <submittedName>
        <fullName evidence="2">Uncharacterized protein</fullName>
    </submittedName>
</protein>
<feature type="compositionally biased region" description="Basic residues" evidence="1">
    <location>
        <begin position="141"/>
        <end position="157"/>
    </location>
</feature>
<feature type="compositionally biased region" description="Low complexity" evidence="1">
    <location>
        <begin position="473"/>
        <end position="484"/>
    </location>
</feature>
<name>A0A061HBQ8_9BASI</name>
<feature type="compositionally biased region" description="Polar residues" evidence="1">
    <location>
        <begin position="43"/>
        <end position="54"/>
    </location>
</feature>
<feature type="region of interest" description="Disordered" evidence="1">
    <location>
        <begin position="117"/>
        <end position="163"/>
    </location>
</feature>
<feature type="compositionally biased region" description="Acidic residues" evidence="1">
    <location>
        <begin position="294"/>
        <end position="309"/>
    </location>
</feature>
<feature type="compositionally biased region" description="Gly residues" evidence="1">
    <location>
        <begin position="390"/>
        <end position="400"/>
    </location>
</feature>
<gene>
    <name evidence="2" type="ORF">PFL1_03230</name>
</gene>
<dbReference type="AlphaFoldDB" id="A0A061HBQ8"/>
<dbReference type="GeneID" id="19317340"/>
<dbReference type="KEGG" id="pfp:PFL1_03230"/>
<feature type="compositionally biased region" description="Low complexity" evidence="1">
    <location>
        <begin position="28"/>
        <end position="42"/>
    </location>
</feature>
<evidence type="ECO:0000256" key="1">
    <source>
        <dbReference type="SAM" id="MobiDB-lite"/>
    </source>
</evidence>
<evidence type="ECO:0000313" key="2">
    <source>
        <dbReference type="EMBL" id="EPQ29475.1"/>
    </source>
</evidence>
<feature type="compositionally biased region" description="Low complexity" evidence="1">
    <location>
        <begin position="524"/>
        <end position="538"/>
    </location>
</feature>
<sequence length="622" mass="64479">MFASLPAAQKKRQRPSDGGRGATSGFISASLASPAAHAASSSQNSVPRASTSAASWGVAQLSDSEGDADLDEPAFAQPAYPHTALSSAVPAVEPPPSKRPHLDEQTSGRFASMRLDTHGLHRGPRPSPGAPPAAAAAADHHHPHRHQHHSTLSRRRGVGGIFGQANLPRGLSFDPISSTDGVHPPAYLAAPPSSPIKASAQLAPLPDAIVTAPPTSPEPLQRNQHHAAAPPVSPVHSLPPPAKERDAWLPPLTVETRDGDIEDMDMRIRRDPTSYEIEPDRIVVNSLDDTSSSEGEDGADDDDDDDDDDDRTRAEHALLGGGVADEGQGQEGGAAGGFVVNKELMDKLEAHRRAVLTGTSDRDNEQSARDAKSASSLGGGGGRTRRGGRRAGGSLFGGLGSLLSSRRRSAQSSQASSPGYATPITNEEANGALVLWKDPEEVLRVAAASASAGCDGSETARANAGFPGNASVAPVPSLSSSSVPQTNGRGGGGGGFWSVPGATATATAPQQNHGGGMSFSFGEASSPLAAQQSSLSSSYFGQPRDGWQHLHSSTAEQQQQQQQQHRPSMFPPMGQQAPPPPPPLPQPPFGLSEGRWPASRDAAHDADPSSHFGMADEMELDS</sequence>
<feature type="compositionally biased region" description="Basic and acidic residues" evidence="1">
    <location>
        <begin position="255"/>
        <end position="281"/>
    </location>
</feature>
<feature type="region of interest" description="Disordered" evidence="1">
    <location>
        <begin position="1"/>
        <end position="105"/>
    </location>
</feature>
<evidence type="ECO:0000313" key="3">
    <source>
        <dbReference type="Proteomes" id="UP000053664"/>
    </source>
</evidence>
<feature type="compositionally biased region" description="Pro residues" evidence="1">
    <location>
        <begin position="231"/>
        <end position="241"/>
    </location>
</feature>
<feature type="compositionally biased region" description="Pro residues" evidence="1">
    <location>
        <begin position="577"/>
        <end position="588"/>
    </location>
</feature>
<accession>A0A061HBQ8</accession>
<dbReference type="RefSeq" id="XP_007878936.1">
    <property type="nucleotide sequence ID" value="XM_007880745.1"/>
</dbReference>
<dbReference type="Proteomes" id="UP000053664">
    <property type="component" value="Unassembled WGS sequence"/>
</dbReference>
<feature type="region of interest" description="Disordered" evidence="1">
    <location>
        <begin position="473"/>
        <end position="622"/>
    </location>
</feature>
<feature type="region of interest" description="Disordered" evidence="1">
    <location>
        <begin position="357"/>
        <end position="424"/>
    </location>
</feature>
<dbReference type="eggNOG" id="ENOG502RDI9">
    <property type="taxonomic scope" value="Eukaryota"/>
</dbReference>